<feature type="region of interest" description="Disordered" evidence="1">
    <location>
        <begin position="265"/>
        <end position="288"/>
    </location>
</feature>
<accession>A0A8K0JIS7</accession>
<keyword evidence="4" id="KW-1185">Reference proteome</keyword>
<evidence type="ECO:0000256" key="2">
    <source>
        <dbReference type="SAM" id="SignalP"/>
    </source>
</evidence>
<dbReference type="EMBL" id="JABELV010000097">
    <property type="protein sequence ID" value="KAG7531231.1"/>
    <property type="molecule type" value="Genomic_DNA"/>
</dbReference>
<feature type="chain" id="PRO_5035451527" evidence="2">
    <location>
        <begin position="25"/>
        <end position="288"/>
    </location>
</feature>
<comment type="caution">
    <text evidence="3">The sequence shown here is derived from an EMBL/GenBank/DDBJ whole genome shotgun (WGS) entry which is preliminary data.</text>
</comment>
<feature type="signal peptide" evidence="2">
    <location>
        <begin position="1"/>
        <end position="24"/>
    </location>
</feature>
<keyword evidence="2" id="KW-0732">Signal</keyword>
<name>A0A8K0JIS7_9TREE</name>
<sequence>MVTHQFALLALLATLAGHVTTVNAGNSLGKHQYLVDCLDYAKASIGSPGEKSPENQRNKGTFWSATEVLDMAAAVNRPANKDGWNGECGVAFYYDDMARRLKSLQLKKEAVATYAKPLAIAPVCEGDFKPKADSKYPESSGDGNRFTFEQYRPAPEGGTKNDAYFILQNAKNADADCLTLEDFGSIQWQFPDKDQAVIQEFWQKESQKGNGVPEFTPDLFKDWVTQYARDGRDGTICIPNPRKFGKGNIKWSSWNWLSTMWGYKDDDTWNTDPPAASSRRRSRIEGPL</sequence>
<reference evidence="3" key="1">
    <citation type="submission" date="2020-04" db="EMBL/GenBank/DDBJ databases">
        <title>Analysis of mating type loci in Filobasidium floriforme.</title>
        <authorList>
            <person name="Nowrousian M."/>
        </authorList>
    </citation>
    <scope>NUCLEOTIDE SEQUENCE</scope>
    <source>
        <strain evidence="3">CBS 6242</strain>
    </source>
</reference>
<gene>
    <name evidence="3" type="ORF">FFLO_04535</name>
</gene>
<evidence type="ECO:0000313" key="4">
    <source>
        <dbReference type="Proteomes" id="UP000812966"/>
    </source>
</evidence>
<protein>
    <submittedName>
        <fullName evidence="3">Uncharacterized protein</fullName>
    </submittedName>
</protein>
<evidence type="ECO:0000256" key="1">
    <source>
        <dbReference type="SAM" id="MobiDB-lite"/>
    </source>
</evidence>
<dbReference type="Proteomes" id="UP000812966">
    <property type="component" value="Unassembled WGS sequence"/>
</dbReference>
<organism evidence="3 4">
    <name type="scientific">Filobasidium floriforme</name>
    <dbReference type="NCBI Taxonomy" id="5210"/>
    <lineage>
        <taxon>Eukaryota</taxon>
        <taxon>Fungi</taxon>
        <taxon>Dikarya</taxon>
        <taxon>Basidiomycota</taxon>
        <taxon>Agaricomycotina</taxon>
        <taxon>Tremellomycetes</taxon>
        <taxon>Filobasidiales</taxon>
        <taxon>Filobasidiaceae</taxon>
        <taxon>Filobasidium</taxon>
    </lineage>
</organism>
<dbReference type="AlphaFoldDB" id="A0A8K0JIS7"/>
<proteinExistence type="predicted"/>
<evidence type="ECO:0000313" key="3">
    <source>
        <dbReference type="EMBL" id="KAG7531231.1"/>
    </source>
</evidence>